<reference evidence="2 3" key="1">
    <citation type="journal article" date="2023" name="bioRxiv">
        <title>Conserved and derived expression patterns and positive selection on dental genes reveal complex evolutionary context of ever-growing rodent molars.</title>
        <authorList>
            <person name="Calamari Z.T."/>
            <person name="Song A."/>
            <person name="Cohen E."/>
            <person name="Akter M."/>
            <person name="Roy R.D."/>
            <person name="Hallikas O."/>
            <person name="Christensen M.M."/>
            <person name="Li P."/>
            <person name="Marangoni P."/>
            <person name="Jernvall J."/>
            <person name="Klein O.D."/>
        </authorList>
    </citation>
    <scope>NUCLEOTIDE SEQUENCE [LARGE SCALE GENOMIC DNA]</scope>
    <source>
        <strain evidence="2">V071</strain>
    </source>
</reference>
<evidence type="ECO:0000313" key="2">
    <source>
        <dbReference type="EMBL" id="KAK7812231.1"/>
    </source>
</evidence>
<proteinExistence type="predicted"/>
<sequence length="224" mass="23287">MQELPSRARTGRVLSRALGTGRRSLAVPHGRLRGGAPGRTENVRPGRGVASPAGGAAGPGAPEACARHCRLHSRQEELAAVENPTLSNGGRDLRRFAPTVPAATLAGSHSARVLVPRDCSRNRSSGIPLLPAVPNLPCPGKGDCNFAACPGGEAGSSLATCRLRRRNPGPSRGPLRASGLSVNPNCGVDSAEPSLPSRTVGRAWQQPPPQRYWCPVGDTCGKRI</sequence>
<keyword evidence="3" id="KW-1185">Reference proteome</keyword>
<dbReference type="AlphaFoldDB" id="A0AAW0ICU9"/>
<evidence type="ECO:0000256" key="1">
    <source>
        <dbReference type="SAM" id="MobiDB-lite"/>
    </source>
</evidence>
<dbReference type="EMBL" id="JBBHLL010000156">
    <property type="protein sequence ID" value="KAK7812231.1"/>
    <property type="molecule type" value="Genomic_DNA"/>
</dbReference>
<evidence type="ECO:0000313" key="3">
    <source>
        <dbReference type="Proteomes" id="UP001488838"/>
    </source>
</evidence>
<feature type="compositionally biased region" description="Low complexity" evidence="1">
    <location>
        <begin position="45"/>
        <end position="62"/>
    </location>
</feature>
<gene>
    <name evidence="2" type="ORF">U0070_010990</name>
</gene>
<comment type="caution">
    <text evidence="2">The sequence shown here is derived from an EMBL/GenBank/DDBJ whole genome shotgun (WGS) entry which is preliminary data.</text>
</comment>
<dbReference type="Proteomes" id="UP001488838">
    <property type="component" value="Unassembled WGS sequence"/>
</dbReference>
<name>A0AAW0ICU9_MYOGA</name>
<organism evidence="2 3">
    <name type="scientific">Myodes glareolus</name>
    <name type="common">Bank vole</name>
    <name type="synonym">Clethrionomys glareolus</name>
    <dbReference type="NCBI Taxonomy" id="447135"/>
    <lineage>
        <taxon>Eukaryota</taxon>
        <taxon>Metazoa</taxon>
        <taxon>Chordata</taxon>
        <taxon>Craniata</taxon>
        <taxon>Vertebrata</taxon>
        <taxon>Euteleostomi</taxon>
        <taxon>Mammalia</taxon>
        <taxon>Eutheria</taxon>
        <taxon>Euarchontoglires</taxon>
        <taxon>Glires</taxon>
        <taxon>Rodentia</taxon>
        <taxon>Myomorpha</taxon>
        <taxon>Muroidea</taxon>
        <taxon>Cricetidae</taxon>
        <taxon>Arvicolinae</taxon>
        <taxon>Myodes</taxon>
    </lineage>
</organism>
<accession>A0AAW0ICU9</accession>
<feature type="region of interest" description="Disordered" evidence="1">
    <location>
        <begin position="1"/>
        <end position="62"/>
    </location>
</feature>
<protein>
    <submittedName>
        <fullName evidence="2">Uncharacterized protein</fullName>
    </submittedName>
</protein>
<feature type="region of interest" description="Disordered" evidence="1">
    <location>
        <begin position="166"/>
        <end position="204"/>
    </location>
</feature>